<organism evidence="1 2">
    <name type="scientific">Strongyloides papillosus</name>
    <name type="common">Intestinal threadworm</name>
    <dbReference type="NCBI Taxonomy" id="174720"/>
    <lineage>
        <taxon>Eukaryota</taxon>
        <taxon>Metazoa</taxon>
        <taxon>Ecdysozoa</taxon>
        <taxon>Nematoda</taxon>
        <taxon>Chromadorea</taxon>
        <taxon>Rhabditida</taxon>
        <taxon>Tylenchina</taxon>
        <taxon>Panagrolaimomorpha</taxon>
        <taxon>Strongyloidoidea</taxon>
        <taxon>Strongyloididae</taxon>
        <taxon>Strongyloides</taxon>
    </lineage>
</organism>
<dbReference type="Proteomes" id="UP000046392">
    <property type="component" value="Unplaced"/>
</dbReference>
<accession>A0A0N5BRM6</accession>
<proteinExistence type="predicted"/>
<dbReference type="WBParaSite" id="SPAL_0000852250.1">
    <property type="protein sequence ID" value="SPAL_0000852250.1"/>
    <property type="gene ID" value="SPAL_0000852250"/>
</dbReference>
<sequence>MAFGRLPNYDASETNDEDSGDYYRCQMKLGGLTETEEKMYFWIRTKPHGSDIFEVEAYFHFAYRFSG</sequence>
<reference evidence="2" key="1">
    <citation type="submission" date="2017-02" db="UniProtKB">
        <authorList>
            <consortium name="WormBaseParasite"/>
        </authorList>
    </citation>
    <scope>IDENTIFICATION</scope>
</reference>
<protein>
    <submittedName>
        <fullName evidence="2">Ig-like domain-containing protein</fullName>
    </submittedName>
</protein>
<evidence type="ECO:0000313" key="2">
    <source>
        <dbReference type="WBParaSite" id="SPAL_0000852250.1"/>
    </source>
</evidence>
<keyword evidence="1" id="KW-1185">Reference proteome</keyword>
<name>A0A0N5BRM6_STREA</name>
<dbReference type="AlphaFoldDB" id="A0A0N5BRM6"/>
<evidence type="ECO:0000313" key="1">
    <source>
        <dbReference type="Proteomes" id="UP000046392"/>
    </source>
</evidence>